<dbReference type="Gene3D" id="3.40.630.30">
    <property type="match status" value="1"/>
</dbReference>
<dbReference type="Proteomes" id="UP000198654">
    <property type="component" value="Unassembled WGS sequence"/>
</dbReference>
<dbReference type="Pfam" id="PF13673">
    <property type="entry name" value="Acetyltransf_10"/>
    <property type="match status" value="1"/>
</dbReference>
<evidence type="ECO:0000313" key="5">
    <source>
        <dbReference type="Proteomes" id="UP000198654"/>
    </source>
</evidence>
<dbReference type="EMBL" id="FNGI01000001">
    <property type="protein sequence ID" value="SDK81743.1"/>
    <property type="molecule type" value="Genomic_DNA"/>
</dbReference>
<dbReference type="InterPro" id="IPR016181">
    <property type="entry name" value="Acyl_CoA_acyltransferase"/>
</dbReference>
<dbReference type="OrthoDB" id="9796171at2"/>
<reference evidence="4 5" key="1">
    <citation type="submission" date="2016-10" db="EMBL/GenBank/DDBJ databases">
        <authorList>
            <person name="de Groot N.N."/>
        </authorList>
    </citation>
    <scope>NUCLEOTIDE SEQUENCE [LARGE SCALE GENOMIC DNA]</scope>
    <source>
        <strain evidence="4 5">DSM 14789</strain>
    </source>
</reference>
<dbReference type="InterPro" id="IPR050832">
    <property type="entry name" value="Bact_Acetyltransf"/>
</dbReference>
<dbReference type="STRING" id="119000.SAMN05661010_00180"/>
<evidence type="ECO:0000256" key="1">
    <source>
        <dbReference type="ARBA" id="ARBA00022679"/>
    </source>
</evidence>
<keyword evidence="2 4" id="KW-0012">Acyltransferase</keyword>
<evidence type="ECO:0000256" key="2">
    <source>
        <dbReference type="ARBA" id="ARBA00023315"/>
    </source>
</evidence>
<evidence type="ECO:0000313" key="4">
    <source>
        <dbReference type="EMBL" id="SDK81743.1"/>
    </source>
</evidence>
<proteinExistence type="predicted"/>
<feature type="domain" description="N-acetyltransferase" evidence="3">
    <location>
        <begin position="4"/>
        <end position="141"/>
    </location>
</feature>
<dbReference type="InterPro" id="IPR000182">
    <property type="entry name" value="GNAT_dom"/>
</dbReference>
<dbReference type="CDD" id="cd04301">
    <property type="entry name" value="NAT_SF"/>
    <property type="match status" value="1"/>
</dbReference>
<organism evidence="4 5">
    <name type="scientific">Modicisalibacter muralis</name>
    <dbReference type="NCBI Taxonomy" id="119000"/>
    <lineage>
        <taxon>Bacteria</taxon>
        <taxon>Pseudomonadati</taxon>
        <taxon>Pseudomonadota</taxon>
        <taxon>Gammaproteobacteria</taxon>
        <taxon>Oceanospirillales</taxon>
        <taxon>Halomonadaceae</taxon>
        <taxon>Modicisalibacter</taxon>
    </lineage>
</organism>
<evidence type="ECO:0000259" key="3">
    <source>
        <dbReference type="PROSITE" id="PS51186"/>
    </source>
</evidence>
<dbReference type="AlphaFoldDB" id="A0A1G9F0D9"/>
<keyword evidence="5" id="KW-1185">Reference proteome</keyword>
<dbReference type="RefSeq" id="WP_089724616.1">
    <property type="nucleotide sequence ID" value="NZ_FNGI01000001.1"/>
</dbReference>
<dbReference type="PANTHER" id="PTHR43877">
    <property type="entry name" value="AMINOALKYLPHOSPHONATE N-ACETYLTRANSFERASE-RELATED-RELATED"/>
    <property type="match status" value="1"/>
</dbReference>
<sequence>MTALDIRQGDWQSLGTLAGDIRRIVFIEEQAVPENEEWDGRDPNCVHFLAYRGGRAIGTARLLPDGHIGRVAVLKEGRGLGIGLKLMQAAIDCARAKGHREVLLDAQTHALAFYRRLGFQVYGGEFLDAGILHRSMRLTLSE</sequence>
<keyword evidence="1 4" id="KW-0808">Transferase</keyword>
<gene>
    <name evidence="4" type="ORF">SAMN05661010_00180</name>
</gene>
<accession>A0A1G9F0D9</accession>
<name>A0A1G9F0D9_9GAMM</name>
<dbReference type="GO" id="GO:0016747">
    <property type="term" value="F:acyltransferase activity, transferring groups other than amino-acyl groups"/>
    <property type="evidence" value="ECO:0007669"/>
    <property type="project" value="InterPro"/>
</dbReference>
<dbReference type="PROSITE" id="PS51186">
    <property type="entry name" value="GNAT"/>
    <property type="match status" value="1"/>
</dbReference>
<protein>
    <submittedName>
        <fullName evidence="4">Predicted N-acyltransferase, GNAT family</fullName>
    </submittedName>
</protein>
<dbReference type="SUPFAM" id="SSF55729">
    <property type="entry name" value="Acyl-CoA N-acyltransferases (Nat)"/>
    <property type="match status" value="1"/>
</dbReference>